<sequence>MDEPFSVDVPGGSLTIDGAFLDASPDEVRDQAADYAAGERTSFDAAVAYPDSFTGEVMRAIAAIPYGETRTYGDLAADLGTSPIAVGGGCGRNPVPLVVPCHRVVGADGLTGFSGDGGLDQKRALLEHEGALPADGA</sequence>
<reference evidence="10 11" key="1">
    <citation type="submission" date="2020-07" db="EMBL/GenBank/DDBJ databases">
        <title>Gai3-2, isolated from salt lake.</title>
        <authorList>
            <person name="Cui H."/>
            <person name="Shi X."/>
        </authorList>
    </citation>
    <scope>NUCLEOTIDE SEQUENCE [LARGE SCALE GENOMIC DNA]</scope>
    <source>
        <strain evidence="10 11">Gai3-2</strain>
    </source>
</reference>
<gene>
    <name evidence="10" type="ORF">HUG10_04755</name>
</gene>
<keyword evidence="11" id="KW-1185">Reference proteome</keyword>
<comment type="similarity">
    <text evidence="2">Belongs to the MGMT family.</text>
</comment>
<keyword evidence="7" id="KW-0234">DNA repair</keyword>
<keyword evidence="5 10" id="KW-0808">Transferase</keyword>
<comment type="catalytic activity">
    <reaction evidence="8">
        <text>a 6-O-methyl-2'-deoxyguanosine in DNA + L-cysteinyl-[protein] = S-methyl-L-cysteinyl-[protein] + a 2'-deoxyguanosine in DNA</text>
        <dbReference type="Rhea" id="RHEA:24000"/>
        <dbReference type="Rhea" id="RHEA-COMP:10131"/>
        <dbReference type="Rhea" id="RHEA-COMP:10132"/>
        <dbReference type="Rhea" id="RHEA-COMP:11367"/>
        <dbReference type="Rhea" id="RHEA-COMP:11368"/>
        <dbReference type="ChEBI" id="CHEBI:29950"/>
        <dbReference type="ChEBI" id="CHEBI:82612"/>
        <dbReference type="ChEBI" id="CHEBI:85445"/>
        <dbReference type="ChEBI" id="CHEBI:85448"/>
        <dbReference type="EC" id="2.1.1.63"/>
    </reaction>
</comment>
<dbReference type="SUPFAM" id="SSF46767">
    <property type="entry name" value="Methylated DNA-protein cysteine methyltransferase, C-terminal domain"/>
    <property type="match status" value="1"/>
</dbReference>
<dbReference type="GO" id="GO:0032259">
    <property type="term" value="P:methylation"/>
    <property type="evidence" value="ECO:0007669"/>
    <property type="project" value="UniProtKB-KW"/>
</dbReference>
<name>A0A7D5GAT3_9EURY</name>
<dbReference type="OrthoDB" id="372118at2157"/>
<dbReference type="PANTHER" id="PTHR10815">
    <property type="entry name" value="METHYLATED-DNA--PROTEIN-CYSTEINE METHYLTRANSFERASE"/>
    <property type="match status" value="1"/>
</dbReference>
<evidence type="ECO:0000256" key="7">
    <source>
        <dbReference type="ARBA" id="ARBA00023204"/>
    </source>
</evidence>
<dbReference type="AlphaFoldDB" id="A0A7D5GAT3"/>
<dbReference type="PROSITE" id="PS00374">
    <property type="entry name" value="MGMT"/>
    <property type="match status" value="1"/>
</dbReference>
<keyword evidence="6" id="KW-0227">DNA damage</keyword>
<dbReference type="NCBIfam" id="TIGR00589">
    <property type="entry name" value="ogt"/>
    <property type="match status" value="1"/>
</dbReference>
<evidence type="ECO:0000256" key="3">
    <source>
        <dbReference type="ARBA" id="ARBA00011918"/>
    </source>
</evidence>
<dbReference type="GeneID" id="56028118"/>
<dbReference type="GO" id="GO:0003908">
    <property type="term" value="F:methylated-DNA-[protein]-cysteine S-methyltransferase activity"/>
    <property type="evidence" value="ECO:0007669"/>
    <property type="project" value="UniProtKB-EC"/>
</dbReference>
<evidence type="ECO:0000256" key="4">
    <source>
        <dbReference type="ARBA" id="ARBA00022603"/>
    </source>
</evidence>
<dbReference type="InterPro" id="IPR001497">
    <property type="entry name" value="MethylDNA_cys_MeTrfase_AS"/>
</dbReference>
<dbReference type="FunFam" id="1.10.10.10:FF:000214">
    <property type="entry name" value="Methylated-DNA--protein-cysteine methyltransferase"/>
    <property type="match status" value="1"/>
</dbReference>
<organism evidence="10 11">
    <name type="scientific">Halorarum halophilum</name>
    <dbReference type="NCBI Taxonomy" id="2743090"/>
    <lineage>
        <taxon>Archaea</taxon>
        <taxon>Methanobacteriati</taxon>
        <taxon>Methanobacteriota</taxon>
        <taxon>Stenosarchaea group</taxon>
        <taxon>Halobacteria</taxon>
        <taxon>Halobacteriales</taxon>
        <taxon>Haloferacaceae</taxon>
        <taxon>Halorarum</taxon>
    </lineage>
</organism>
<evidence type="ECO:0000256" key="6">
    <source>
        <dbReference type="ARBA" id="ARBA00022763"/>
    </source>
</evidence>
<evidence type="ECO:0000256" key="2">
    <source>
        <dbReference type="ARBA" id="ARBA00008711"/>
    </source>
</evidence>
<evidence type="ECO:0000259" key="9">
    <source>
        <dbReference type="Pfam" id="PF01035"/>
    </source>
</evidence>
<dbReference type="PANTHER" id="PTHR10815:SF13">
    <property type="entry name" value="METHYLATED-DNA--PROTEIN-CYSTEINE METHYLTRANSFERASE"/>
    <property type="match status" value="1"/>
</dbReference>
<dbReference type="InterPro" id="IPR036388">
    <property type="entry name" value="WH-like_DNA-bd_sf"/>
</dbReference>
<evidence type="ECO:0000256" key="8">
    <source>
        <dbReference type="ARBA" id="ARBA00049348"/>
    </source>
</evidence>
<protein>
    <recommendedName>
        <fullName evidence="3">methylated-DNA--[protein]-cysteine S-methyltransferase</fullName>
        <ecNumber evidence="3">2.1.1.63</ecNumber>
    </recommendedName>
</protein>
<dbReference type="InterPro" id="IPR036217">
    <property type="entry name" value="MethylDNA_cys_MeTrfase_DNAb"/>
</dbReference>
<evidence type="ECO:0000313" key="10">
    <source>
        <dbReference type="EMBL" id="QLG26892.1"/>
    </source>
</evidence>
<dbReference type="KEGG" id="halg:HUG10_04755"/>
<dbReference type="CDD" id="cd06445">
    <property type="entry name" value="ATase"/>
    <property type="match status" value="1"/>
</dbReference>
<proteinExistence type="inferred from homology"/>
<evidence type="ECO:0000256" key="5">
    <source>
        <dbReference type="ARBA" id="ARBA00022679"/>
    </source>
</evidence>
<keyword evidence="4 10" id="KW-0489">Methyltransferase</keyword>
<dbReference type="Proteomes" id="UP000509750">
    <property type="component" value="Chromosome"/>
</dbReference>
<dbReference type="EC" id="2.1.1.63" evidence="3"/>
<accession>A0A7D5GAT3</accession>
<feature type="domain" description="Methylated-DNA-[protein]-cysteine S-methyltransferase DNA binding" evidence="9">
    <location>
        <begin position="53"/>
        <end position="131"/>
    </location>
</feature>
<evidence type="ECO:0000313" key="11">
    <source>
        <dbReference type="Proteomes" id="UP000509750"/>
    </source>
</evidence>
<comment type="catalytic activity">
    <reaction evidence="1">
        <text>a 4-O-methyl-thymidine in DNA + L-cysteinyl-[protein] = a thymidine in DNA + S-methyl-L-cysteinyl-[protein]</text>
        <dbReference type="Rhea" id="RHEA:53428"/>
        <dbReference type="Rhea" id="RHEA-COMP:10131"/>
        <dbReference type="Rhea" id="RHEA-COMP:10132"/>
        <dbReference type="Rhea" id="RHEA-COMP:13555"/>
        <dbReference type="Rhea" id="RHEA-COMP:13556"/>
        <dbReference type="ChEBI" id="CHEBI:29950"/>
        <dbReference type="ChEBI" id="CHEBI:82612"/>
        <dbReference type="ChEBI" id="CHEBI:137386"/>
        <dbReference type="ChEBI" id="CHEBI:137387"/>
        <dbReference type="EC" id="2.1.1.63"/>
    </reaction>
</comment>
<dbReference type="Pfam" id="PF01035">
    <property type="entry name" value="DNA_binding_1"/>
    <property type="match status" value="1"/>
</dbReference>
<dbReference type="GO" id="GO:0006281">
    <property type="term" value="P:DNA repair"/>
    <property type="evidence" value="ECO:0007669"/>
    <property type="project" value="UniProtKB-KW"/>
</dbReference>
<evidence type="ECO:0000256" key="1">
    <source>
        <dbReference type="ARBA" id="ARBA00001286"/>
    </source>
</evidence>
<dbReference type="RefSeq" id="WP_179168467.1">
    <property type="nucleotide sequence ID" value="NZ_CP058529.1"/>
</dbReference>
<dbReference type="Gene3D" id="1.10.10.10">
    <property type="entry name" value="Winged helix-like DNA-binding domain superfamily/Winged helix DNA-binding domain"/>
    <property type="match status" value="1"/>
</dbReference>
<dbReference type="EMBL" id="CP058529">
    <property type="protein sequence ID" value="QLG26892.1"/>
    <property type="molecule type" value="Genomic_DNA"/>
</dbReference>
<dbReference type="InterPro" id="IPR014048">
    <property type="entry name" value="MethylDNA_cys_MeTrfase_DNA-bd"/>
</dbReference>